<dbReference type="InterPro" id="IPR036890">
    <property type="entry name" value="HATPase_C_sf"/>
</dbReference>
<dbReference type="CDD" id="cd16926">
    <property type="entry name" value="HATPase_MutL-MLH-PMS-like"/>
    <property type="match status" value="1"/>
</dbReference>
<dbReference type="SUPFAM" id="SSF55874">
    <property type="entry name" value="ATPase domain of HSP90 chaperone/DNA topoisomerase II/histidine kinase"/>
    <property type="match status" value="1"/>
</dbReference>
<dbReference type="InterPro" id="IPR020568">
    <property type="entry name" value="Ribosomal_Su5_D2-typ_SF"/>
</dbReference>
<dbReference type="PROSITE" id="PS00058">
    <property type="entry name" value="DNA_MISMATCH_REPAIR_1"/>
    <property type="match status" value="1"/>
</dbReference>
<evidence type="ECO:0000313" key="5">
    <source>
        <dbReference type="EMBL" id="GFO50364.1"/>
    </source>
</evidence>
<organism evidence="5 6">
    <name type="scientific">Plakobranchus ocellatus</name>
    <dbReference type="NCBI Taxonomy" id="259542"/>
    <lineage>
        <taxon>Eukaryota</taxon>
        <taxon>Metazoa</taxon>
        <taxon>Spiralia</taxon>
        <taxon>Lophotrochozoa</taxon>
        <taxon>Mollusca</taxon>
        <taxon>Gastropoda</taxon>
        <taxon>Heterobranchia</taxon>
        <taxon>Euthyneura</taxon>
        <taxon>Panpulmonata</taxon>
        <taxon>Sacoglossa</taxon>
        <taxon>Placobranchoidea</taxon>
        <taxon>Plakobranchidae</taxon>
        <taxon>Plakobranchus</taxon>
    </lineage>
</organism>
<dbReference type="GO" id="GO:0030983">
    <property type="term" value="F:mismatched DNA binding"/>
    <property type="evidence" value="ECO:0007669"/>
    <property type="project" value="InterPro"/>
</dbReference>
<sequence>MAGLRVELKELPSSTIRLIGSGQVITSVFSVVKELFENSVDASSTIIDIKLDDYGLERIEVCDNGIGVRTTDVSYMTKRHFTSKLSHMDDLLSLETYGFRGEALASLCAVSDVTVVTKTKDDEVSTAYTFDSEGNVISSKPSHLGTGTTVTARHLFKNLPVRKQYYKTSQRRKEDLRKIEDLLVAFSIIKPNLRLTLKHGSDVIFQKLHMPDCISTLDSVLGRHISKQLLFREQSLSDIQCSVFAFLPKPGTEVKTMSRASSDRTFVVINDRPVDVKEILRLLKRYYVNCHACESSRYPVCYISIKLPIPDVDVNIDPNKTTVFLRPMSEVCNTLEEILLQVYGPLDNVRPWHYSEATKNKMIETNNDSKFCSKTSMMDIDNNNEKLSRTVNDLINNGNGNRTSLNFGKELNSNCPQESEECSNLDVHTSIKRAVVTYSMEQENNEVDIQYEPQTDAIVDDLQSAKTHCEASAGLQPISCSSSAAEKSLNILEEAPLSSETTLIEDTANSKEDLEKDNVEPLDKSLCHASEWSKGCLIVDTSGQNMQPVQLLAPTSKHTPGKRPLSPLSQEINKPAVKQRPPSSTSTPWPIFFSSKRPPTDQPTLPGMVISPAVQVSSSSLGSHNRKDDASMSTSNKEMSTVQHMKVSEPSKNNKQSKTCLRDQVAAQASQSQAERPKKTLRMRLYHEEKRLHCALEALGRATTERETHQDRLFFAKPLVLGHADQCDAWFCCFGSDLGVINIHRLTESILYQKLRKKHILPTTPLEQTVALNARNLSSTQIMELERLSQECQVKGTFEITDDRLVANGFDVKISFDSDGAFSLELFGICNLIPTYGVDDLGEVLDKLIQEPTLDLASARPTKVLYYLQGEAARMAQQNSNLKTMQEVQELLDQVEWDLLKKEKCIHHKPLFVDLFSLNNLCLHDSSDDD</sequence>
<dbReference type="PANTHER" id="PTHR10073:SF54">
    <property type="entry name" value="PMS1 PROTEIN HOMOLOG 1"/>
    <property type="match status" value="1"/>
</dbReference>
<feature type="domain" description="DNA mismatch repair protein S5" evidence="4">
    <location>
        <begin position="217"/>
        <end position="344"/>
    </location>
</feature>
<proteinExistence type="inferred from homology"/>
<feature type="region of interest" description="Disordered" evidence="3">
    <location>
        <begin position="615"/>
        <end position="638"/>
    </location>
</feature>
<keyword evidence="2" id="KW-0227">DNA damage</keyword>
<dbReference type="GO" id="GO:0005524">
    <property type="term" value="F:ATP binding"/>
    <property type="evidence" value="ECO:0007669"/>
    <property type="project" value="InterPro"/>
</dbReference>
<keyword evidence="6" id="KW-1185">Reference proteome</keyword>
<comment type="caution">
    <text evidence="5">The sequence shown here is derived from an EMBL/GenBank/DDBJ whole genome shotgun (WGS) entry which is preliminary data.</text>
</comment>
<dbReference type="NCBIfam" id="TIGR00585">
    <property type="entry name" value="mutl"/>
    <property type="match status" value="1"/>
</dbReference>
<evidence type="ECO:0000256" key="1">
    <source>
        <dbReference type="ARBA" id="ARBA00006082"/>
    </source>
</evidence>
<dbReference type="CDD" id="cd00782">
    <property type="entry name" value="MutL_Trans"/>
    <property type="match status" value="1"/>
</dbReference>
<dbReference type="InterPro" id="IPR013507">
    <property type="entry name" value="DNA_mismatch_S5_2-like"/>
</dbReference>
<dbReference type="PANTHER" id="PTHR10073">
    <property type="entry name" value="DNA MISMATCH REPAIR PROTEIN MLH, PMS, MUTL"/>
    <property type="match status" value="1"/>
</dbReference>
<dbReference type="EMBL" id="BLXT01008609">
    <property type="protein sequence ID" value="GFO50364.1"/>
    <property type="molecule type" value="Genomic_DNA"/>
</dbReference>
<gene>
    <name evidence="5" type="ORF">PoB_007686900</name>
</gene>
<comment type="similarity">
    <text evidence="1">Belongs to the DNA mismatch repair MutL/HexB family.</text>
</comment>
<dbReference type="SUPFAM" id="SSF54211">
    <property type="entry name" value="Ribosomal protein S5 domain 2-like"/>
    <property type="match status" value="1"/>
</dbReference>
<dbReference type="FunFam" id="3.30.565.10:FF:000017">
    <property type="entry name" value="PMS1 homolog 1, mismatch repair system component"/>
    <property type="match status" value="1"/>
</dbReference>
<reference evidence="5 6" key="1">
    <citation type="journal article" date="2021" name="Elife">
        <title>Chloroplast acquisition without the gene transfer in kleptoplastic sea slugs, Plakobranchus ocellatus.</title>
        <authorList>
            <person name="Maeda T."/>
            <person name="Takahashi S."/>
            <person name="Yoshida T."/>
            <person name="Shimamura S."/>
            <person name="Takaki Y."/>
            <person name="Nagai Y."/>
            <person name="Toyoda A."/>
            <person name="Suzuki Y."/>
            <person name="Arimoto A."/>
            <person name="Ishii H."/>
            <person name="Satoh N."/>
            <person name="Nishiyama T."/>
            <person name="Hasebe M."/>
            <person name="Maruyama T."/>
            <person name="Minagawa J."/>
            <person name="Obokata J."/>
            <person name="Shigenobu S."/>
        </authorList>
    </citation>
    <scope>NUCLEOTIDE SEQUENCE [LARGE SCALE GENOMIC DNA]</scope>
</reference>
<evidence type="ECO:0000259" key="4">
    <source>
        <dbReference type="SMART" id="SM01340"/>
    </source>
</evidence>
<feature type="region of interest" description="Disordered" evidence="3">
    <location>
        <begin position="554"/>
        <end position="588"/>
    </location>
</feature>
<dbReference type="GO" id="GO:0032389">
    <property type="term" value="C:MutLalpha complex"/>
    <property type="evidence" value="ECO:0007669"/>
    <property type="project" value="TreeGrafter"/>
</dbReference>
<dbReference type="Gene3D" id="3.30.230.10">
    <property type="match status" value="1"/>
</dbReference>
<dbReference type="Pfam" id="PF01119">
    <property type="entry name" value="DNA_mis_repair"/>
    <property type="match status" value="1"/>
</dbReference>
<dbReference type="InterPro" id="IPR014721">
    <property type="entry name" value="Ribsml_uS5_D2-typ_fold_subgr"/>
</dbReference>
<dbReference type="Gene3D" id="3.30.565.10">
    <property type="entry name" value="Histidine kinase-like ATPase, C-terminal domain"/>
    <property type="match status" value="1"/>
</dbReference>
<dbReference type="InterPro" id="IPR014762">
    <property type="entry name" value="DNA_mismatch_repair_CS"/>
</dbReference>
<dbReference type="GO" id="GO:0006298">
    <property type="term" value="P:mismatch repair"/>
    <property type="evidence" value="ECO:0007669"/>
    <property type="project" value="InterPro"/>
</dbReference>
<dbReference type="GO" id="GO:0016887">
    <property type="term" value="F:ATP hydrolysis activity"/>
    <property type="evidence" value="ECO:0007669"/>
    <property type="project" value="InterPro"/>
</dbReference>
<dbReference type="GO" id="GO:0140664">
    <property type="term" value="F:ATP-dependent DNA damage sensor activity"/>
    <property type="evidence" value="ECO:0007669"/>
    <property type="project" value="InterPro"/>
</dbReference>
<accession>A0AAV4E1L0</accession>
<dbReference type="FunFam" id="3.30.230.10:FF:000030">
    <property type="entry name" value="PMS1 homolog 1, mismatch repair system component"/>
    <property type="match status" value="1"/>
</dbReference>
<dbReference type="InterPro" id="IPR038973">
    <property type="entry name" value="MutL/Mlh/Pms-like"/>
</dbReference>
<name>A0AAV4E1L0_9GAST</name>
<dbReference type="SMART" id="SM01340">
    <property type="entry name" value="DNA_mis_repair"/>
    <property type="match status" value="1"/>
</dbReference>
<dbReference type="InterPro" id="IPR002099">
    <property type="entry name" value="MutL/Mlh/PMS"/>
</dbReference>
<evidence type="ECO:0000256" key="3">
    <source>
        <dbReference type="SAM" id="MobiDB-lite"/>
    </source>
</evidence>
<dbReference type="Proteomes" id="UP000735302">
    <property type="component" value="Unassembled WGS sequence"/>
</dbReference>
<evidence type="ECO:0000256" key="2">
    <source>
        <dbReference type="ARBA" id="ARBA00022763"/>
    </source>
</evidence>
<evidence type="ECO:0000313" key="6">
    <source>
        <dbReference type="Proteomes" id="UP000735302"/>
    </source>
</evidence>
<protein>
    <submittedName>
        <fullName evidence="5">Pms1 protein-like protein 1</fullName>
    </submittedName>
</protein>
<dbReference type="Pfam" id="PF13589">
    <property type="entry name" value="HATPase_c_3"/>
    <property type="match status" value="1"/>
</dbReference>
<dbReference type="AlphaFoldDB" id="A0AAV4E1L0"/>